<dbReference type="InterPro" id="IPR036890">
    <property type="entry name" value="HATPase_C_sf"/>
</dbReference>
<dbReference type="GO" id="GO:0005524">
    <property type="term" value="F:ATP binding"/>
    <property type="evidence" value="ECO:0007669"/>
    <property type="project" value="UniProtKB-KW"/>
</dbReference>
<keyword evidence="1" id="KW-0723">Serine/threonine-protein kinase</keyword>
<dbReference type="InterPro" id="IPR003594">
    <property type="entry name" value="HATPase_dom"/>
</dbReference>
<name>A0A5D4JI71_9ACTN</name>
<dbReference type="PANTHER" id="PTHR35526:SF3">
    <property type="entry name" value="ANTI-SIGMA-F FACTOR RSBW"/>
    <property type="match status" value="1"/>
</dbReference>
<reference evidence="3 4" key="1">
    <citation type="submission" date="2019-08" db="EMBL/GenBank/DDBJ databases">
        <title>Draft genome for granaticin producer strain Streptomyces parvus C05.</title>
        <authorList>
            <person name="Gonzalez-Pimentel J.L."/>
        </authorList>
    </citation>
    <scope>NUCLEOTIDE SEQUENCE [LARGE SCALE GENOMIC DNA]</scope>
    <source>
        <strain evidence="3 4">C05</strain>
    </source>
</reference>
<accession>A0A5D4JI71</accession>
<dbReference type="Pfam" id="PF13581">
    <property type="entry name" value="HATPase_c_2"/>
    <property type="match status" value="1"/>
</dbReference>
<keyword evidence="1" id="KW-0808">Transferase</keyword>
<keyword evidence="3" id="KW-0067">ATP-binding</keyword>
<organism evidence="3 4">
    <name type="scientific">Streptomyces parvus</name>
    <dbReference type="NCBI Taxonomy" id="66428"/>
    <lineage>
        <taxon>Bacteria</taxon>
        <taxon>Bacillati</taxon>
        <taxon>Actinomycetota</taxon>
        <taxon>Actinomycetes</taxon>
        <taxon>Kitasatosporales</taxon>
        <taxon>Streptomycetaceae</taxon>
        <taxon>Streptomyces</taxon>
    </lineage>
</organism>
<sequence>MELLVDTRERGASVRATSRSVDGQLDMSFTVRAENLGTVRDIVAAHLRWWRVDDGTAFRMLTVVNELFTNVLQHTPADADGCRMAGLLLQKVPDGVTAVVRDQDRRPPVYSSPALLAEEGRGLMLLGALADDTSVSMTPAGKDVWVFMAIPELTEHL</sequence>
<gene>
    <name evidence="3" type="ORF">FY004_14375</name>
</gene>
<keyword evidence="4" id="KW-1185">Reference proteome</keyword>
<dbReference type="CDD" id="cd16936">
    <property type="entry name" value="HATPase_RsbW-like"/>
    <property type="match status" value="1"/>
</dbReference>
<evidence type="ECO:0000313" key="3">
    <source>
        <dbReference type="EMBL" id="TYR63880.1"/>
    </source>
</evidence>
<protein>
    <submittedName>
        <fullName evidence="3">ATP-binding protein</fullName>
    </submittedName>
</protein>
<dbReference type="AlphaFoldDB" id="A0A5D4JI71"/>
<dbReference type="InterPro" id="IPR050267">
    <property type="entry name" value="Anti-sigma-factor_SerPK"/>
</dbReference>
<dbReference type="GO" id="GO:0004674">
    <property type="term" value="F:protein serine/threonine kinase activity"/>
    <property type="evidence" value="ECO:0007669"/>
    <property type="project" value="UniProtKB-KW"/>
</dbReference>
<evidence type="ECO:0000313" key="4">
    <source>
        <dbReference type="Proteomes" id="UP000323242"/>
    </source>
</evidence>
<feature type="domain" description="Histidine kinase/HSP90-like ATPase" evidence="2">
    <location>
        <begin position="30"/>
        <end position="146"/>
    </location>
</feature>
<evidence type="ECO:0000256" key="1">
    <source>
        <dbReference type="ARBA" id="ARBA00022527"/>
    </source>
</evidence>
<evidence type="ECO:0000259" key="2">
    <source>
        <dbReference type="Pfam" id="PF13581"/>
    </source>
</evidence>
<dbReference type="PANTHER" id="PTHR35526">
    <property type="entry name" value="ANTI-SIGMA-F FACTOR RSBW-RELATED"/>
    <property type="match status" value="1"/>
</dbReference>
<dbReference type="EMBL" id="VSZQ01000066">
    <property type="protein sequence ID" value="TYR63880.1"/>
    <property type="molecule type" value="Genomic_DNA"/>
</dbReference>
<keyword evidence="3" id="KW-0547">Nucleotide-binding</keyword>
<comment type="caution">
    <text evidence="3">The sequence shown here is derived from an EMBL/GenBank/DDBJ whole genome shotgun (WGS) entry which is preliminary data.</text>
</comment>
<dbReference type="Gene3D" id="3.30.565.10">
    <property type="entry name" value="Histidine kinase-like ATPase, C-terminal domain"/>
    <property type="match status" value="1"/>
</dbReference>
<proteinExistence type="predicted"/>
<dbReference type="Proteomes" id="UP000323242">
    <property type="component" value="Unassembled WGS sequence"/>
</dbReference>
<keyword evidence="1" id="KW-0418">Kinase</keyword>